<evidence type="ECO:0000313" key="3">
    <source>
        <dbReference type="Proteomes" id="UP000076154"/>
    </source>
</evidence>
<dbReference type="Proteomes" id="UP000076154">
    <property type="component" value="Unassembled WGS sequence"/>
</dbReference>
<organism evidence="2 3">
    <name type="scientific">Hypsizygus marmoreus</name>
    <name type="common">White beech mushroom</name>
    <name type="synonym">Agaricus marmoreus</name>
    <dbReference type="NCBI Taxonomy" id="39966"/>
    <lineage>
        <taxon>Eukaryota</taxon>
        <taxon>Fungi</taxon>
        <taxon>Dikarya</taxon>
        <taxon>Basidiomycota</taxon>
        <taxon>Agaricomycotina</taxon>
        <taxon>Agaricomycetes</taxon>
        <taxon>Agaricomycetidae</taxon>
        <taxon>Agaricales</taxon>
        <taxon>Tricholomatineae</taxon>
        <taxon>Lyophyllaceae</taxon>
        <taxon>Hypsizygus</taxon>
    </lineage>
</organism>
<comment type="caution">
    <text evidence="2">The sequence shown here is derived from an EMBL/GenBank/DDBJ whole genome shotgun (WGS) entry which is preliminary data.</text>
</comment>
<keyword evidence="1" id="KW-0812">Transmembrane</keyword>
<sequence length="139" mass="16265">MLTANNFNDYLHRQCLSPRNAPTSVRNHVSLIIRSPYLNDMYWIGSCFCSSFPSTLFIRVLWFYDLEKYMHFRAHRHQLFIRWKPNHGHQICLSPVITVVLLKNNLDTLHLALPFTSLVAYGKHDGMVFLAIMRSISGR</sequence>
<reference evidence="2" key="1">
    <citation type="submission" date="2018-04" db="EMBL/GenBank/DDBJ databases">
        <title>Whole genome sequencing of Hypsizygus marmoreus.</title>
        <authorList>
            <person name="Choi I.-G."/>
            <person name="Min B."/>
            <person name="Kim J.-G."/>
            <person name="Kim S."/>
            <person name="Oh Y.-L."/>
            <person name="Kong W.-S."/>
            <person name="Park H."/>
            <person name="Jeong J."/>
            <person name="Song E.-S."/>
        </authorList>
    </citation>
    <scope>NUCLEOTIDE SEQUENCE [LARGE SCALE GENOMIC DNA]</scope>
    <source>
        <strain evidence="2">51987-8</strain>
    </source>
</reference>
<dbReference type="InParanoid" id="A0A369K7P0"/>
<name>A0A369K7P0_HYPMA</name>
<feature type="transmembrane region" description="Helical" evidence="1">
    <location>
        <begin position="41"/>
        <end position="64"/>
    </location>
</feature>
<proteinExistence type="predicted"/>
<keyword evidence="3" id="KW-1185">Reference proteome</keyword>
<evidence type="ECO:0000313" key="2">
    <source>
        <dbReference type="EMBL" id="RDB27843.1"/>
    </source>
</evidence>
<gene>
    <name evidence="2" type="ORF">Hypma_002130</name>
</gene>
<protein>
    <submittedName>
        <fullName evidence="2">Uncharacterized protein</fullName>
    </submittedName>
</protein>
<dbReference type="AlphaFoldDB" id="A0A369K7P0"/>
<evidence type="ECO:0000256" key="1">
    <source>
        <dbReference type="SAM" id="Phobius"/>
    </source>
</evidence>
<accession>A0A369K7P0</accession>
<keyword evidence="1" id="KW-0472">Membrane</keyword>
<dbReference type="EMBL" id="LUEZ02000013">
    <property type="protein sequence ID" value="RDB27843.1"/>
    <property type="molecule type" value="Genomic_DNA"/>
</dbReference>
<keyword evidence="1" id="KW-1133">Transmembrane helix</keyword>